<keyword evidence="2" id="KW-1185">Reference proteome</keyword>
<dbReference type="Proteomes" id="UP000199550">
    <property type="component" value="Unassembled WGS sequence"/>
</dbReference>
<evidence type="ECO:0000313" key="1">
    <source>
        <dbReference type="EMBL" id="SFL68061.1"/>
    </source>
</evidence>
<protein>
    <submittedName>
        <fullName evidence="1">Alpha-D-ribose 1-methylphosphonate 5-triphosphate synthase subunit PhnG</fullName>
    </submittedName>
</protein>
<dbReference type="Pfam" id="PF06754">
    <property type="entry name" value="PhnG"/>
    <property type="match status" value="1"/>
</dbReference>
<proteinExistence type="predicted"/>
<organism evidence="1 2">
    <name type="scientific">Loktanella salsilacus</name>
    <dbReference type="NCBI Taxonomy" id="195913"/>
    <lineage>
        <taxon>Bacteria</taxon>
        <taxon>Pseudomonadati</taxon>
        <taxon>Pseudomonadota</taxon>
        <taxon>Alphaproteobacteria</taxon>
        <taxon>Rhodobacterales</taxon>
        <taxon>Roseobacteraceae</taxon>
        <taxon>Loktanella</taxon>
    </lineage>
</organism>
<dbReference type="AlphaFoldDB" id="A0A1I4JP40"/>
<dbReference type="NCBIfam" id="TIGR03293">
    <property type="entry name" value="PhnG_redo"/>
    <property type="match status" value="1"/>
</dbReference>
<dbReference type="STRING" id="195913.SAMN04488004_1418"/>
<dbReference type="InterPro" id="IPR009609">
    <property type="entry name" value="Phosphonate_metab_PhnG"/>
</dbReference>
<dbReference type="OrthoDB" id="530475at2"/>
<accession>A0A1I4JP40</accession>
<dbReference type="GO" id="GO:0019634">
    <property type="term" value="P:organic phosphonate metabolic process"/>
    <property type="evidence" value="ECO:0007669"/>
    <property type="project" value="InterPro"/>
</dbReference>
<evidence type="ECO:0000313" key="2">
    <source>
        <dbReference type="Proteomes" id="UP000199550"/>
    </source>
</evidence>
<dbReference type="EMBL" id="FOTF01000041">
    <property type="protein sequence ID" value="SFL68061.1"/>
    <property type="molecule type" value="Genomic_DNA"/>
</dbReference>
<name>A0A1I4JP40_9RHOB</name>
<dbReference type="RefSeq" id="WP_090191959.1">
    <property type="nucleotide sequence ID" value="NZ_FOTF01000041.1"/>
</dbReference>
<gene>
    <name evidence="1" type="ORF">SAMN04488004_1418</name>
</gene>
<dbReference type="GO" id="GO:0015716">
    <property type="term" value="P:organic phosphonate transport"/>
    <property type="evidence" value="ECO:0007669"/>
    <property type="project" value="InterPro"/>
</dbReference>
<reference evidence="1 2" key="1">
    <citation type="submission" date="2016-10" db="EMBL/GenBank/DDBJ databases">
        <authorList>
            <person name="de Groot N.N."/>
        </authorList>
    </citation>
    <scope>NUCLEOTIDE SEQUENCE [LARGE SCALE GENOMIC DNA]</scope>
    <source>
        <strain evidence="1 2">DSM 16199</strain>
    </source>
</reference>
<sequence length="147" mass="15378">MTESTDRKTWLGLLARAPQGRIASLLSQVGPVPPATDLRRPEAGSVMVQGRAGGTGNAFNLGEMTVTRCSLQLPCGTVGHGYVQGRSKTDARAAAVVDALLQTDHADRVHATVTAPLAAEAAARQKSRAAKAAATRVEFFTLVRGED</sequence>